<dbReference type="GO" id="GO:0004135">
    <property type="term" value="F:amylo-alpha-1,6-glucosidase activity"/>
    <property type="evidence" value="ECO:0007669"/>
    <property type="project" value="InterPro"/>
</dbReference>
<dbReference type="CDD" id="cd02856">
    <property type="entry name" value="E_set_GDE_Isoamylase_N"/>
    <property type="match status" value="1"/>
</dbReference>
<dbReference type="Proteomes" id="UP000009154">
    <property type="component" value="Chromosome"/>
</dbReference>
<feature type="region of interest" description="Disordered" evidence="4">
    <location>
        <begin position="1"/>
        <end position="50"/>
    </location>
</feature>
<reference evidence="6 7" key="1">
    <citation type="journal article" date="2012" name="Appl. Environ. Microbiol.">
        <title>Involvement of two latex-clearing proteins during rubber degradation and insights into the subsequent degradation pathway revealed by the genome sequence of Gordonia polyisoprenivorans strain VH2.</title>
        <authorList>
            <person name="Hiessl S."/>
            <person name="Schuldes J."/>
            <person name="Thurmer A."/>
            <person name="Halbsguth T."/>
            <person name="Broker D."/>
            <person name="Angelov A."/>
            <person name="Liebl W."/>
            <person name="Daniel R."/>
            <person name="Steinbuchel A."/>
        </authorList>
    </citation>
    <scope>NUCLEOTIDE SEQUENCE [LARGE SCALE GENOMIC DNA]</scope>
    <source>
        <strain evidence="7">DSM 44266 / VH2</strain>
    </source>
</reference>
<dbReference type="SUPFAM" id="SSF51445">
    <property type="entry name" value="(Trans)glycosidases"/>
    <property type="match status" value="1"/>
</dbReference>
<evidence type="ECO:0000256" key="4">
    <source>
        <dbReference type="SAM" id="MobiDB-lite"/>
    </source>
</evidence>
<dbReference type="InterPro" id="IPR013780">
    <property type="entry name" value="Glyco_hydro_b"/>
</dbReference>
<evidence type="ECO:0000256" key="1">
    <source>
        <dbReference type="ARBA" id="ARBA00008061"/>
    </source>
</evidence>
<organism evidence="6 7">
    <name type="scientific">Gordonia polyisoprenivorans (strain DSM 44266 / VH2)</name>
    <dbReference type="NCBI Taxonomy" id="1112204"/>
    <lineage>
        <taxon>Bacteria</taxon>
        <taxon>Bacillati</taxon>
        <taxon>Actinomycetota</taxon>
        <taxon>Actinomycetes</taxon>
        <taxon>Mycobacteriales</taxon>
        <taxon>Gordoniaceae</taxon>
        <taxon>Gordonia</taxon>
    </lineage>
</organism>
<evidence type="ECO:0000313" key="6">
    <source>
        <dbReference type="EMBL" id="AFA73758.1"/>
    </source>
</evidence>
<dbReference type="Pfam" id="PF02922">
    <property type="entry name" value="CBM_48"/>
    <property type="match status" value="1"/>
</dbReference>
<feature type="compositionally biased region" description="Low complexity" evidence="4">
    <location>
        <begin position="241"/>
        <end position="291"/>
    </location>
</feature>
<evidence type="ECO:0000313" key="7">
    <source>
        <dbReference type="Proteomes" id="UP000009154"/>
    </source>
</evidence>
<dbReference type="InterPro" id="IPR013783">
    <property type="entry name" value="Ig-like_fold"/>
</dbReference>
<dbReference type="Gene3D" id="2.60.40.10">
    <property type="entry name" value="Immunoglobulins"/>
    <property type="match status" value="1"/>
</dbReference>
<keyword evidence="7" id="KW-1185">Reference proteome</keyword>
<keyword evidence="3 6" id="KW-0326">Glycosidase</keyword>
<evidence type="ECO:0000259" key="5">
    <source>
        <dbReference type="SMART" id="SM00642"/>
    </source>
</evidence>
<sequence length="913" mass="99538">MHDRQKVGMTVPPTADDAPGTETAGTETAATGTGTATTAAPLSSSTRPHPTESLIADVAQAEAMVEPEPAPIPVWPGQAYPLGATYDGVGTNFSLFSEVAEAVDLCLIDRDGSERRIRIEEVDGYCWHCYLPNVGPGQFYGYRVHGPYDPGRGLRCDPSKLLLDPYGKAYHGEFDGDASLFSYPLPDTNNADDAGTGTDESSDDEDSPLDEADTAEFEAAEVTDTDTDTTVDPTTVDESDSVTTGAVAVTNAASTSAESSGAESSGAATESTATDTGALGSAGSDAAAPGTEQSGGEGPSDTGPLTADDTTDVVPQAPEPVTEPQPSPSMPQLDSLGHTMLSVVINPYFDWQNDHSPRLPYHQTVIYEAHVKGMTATHPDVPEALRGTYSGLCHPVIIDHLKSLGVTAIELMPVHQFMQDFVLLDKGLRNYWGYNTFGFFAPHADYASNHDQPGSAVTEFKAMVRAFHKAGIEVILDVVYNHTAEGNHLGPTVAFRGIDNAAYYRLVDDNPEMYMDYTGTGNSLNGRHPHTLQLIMDSLRYWVLEMHVDGFRFDLASTLARELHDVDRLSAFFDLVQQDPVVSQVKLIAEPWDVGEGGYQVGNFPPLWTEWNGKYRDTVRDYWRGEPSTLGEFASRLTGSSDLYEATGRRPLASINFVIAHDGFTLRDLVSYNEKHNMANGEDNRDGESHNRSWNCGVEGPTDDPEINALRARQQRNILATLFLSQGTPMLAHGDEIGRTQSGNNNVYCQDSELSWMDWSLAEKNSDLLEFTRKAIALRTKHPVFRRRRFFAGKPIRWGQQYLDIAWLTPSGEEMTTADWDSGFGKSLAVFLNGNGIGEKDERGEKIVDDSFIICFNAHYEPIEFTLPTILESGWTGVLDTAQPTGDSDIEDASGGTTFAVQARSLLVLRKQH</sequence>
<dbReference type="InterPro" id="IPR006047">
    <property type="entry name" value="GH13_cat_dom"/>
</dbReference>
<feature type="compositionally biased region" description="Acidic residues" evidence="4">
    <location>
        <begin position="200"/>
        <end position="240"/>
    </location>
</feature>
<keyword evidence="2 6" id="KW-0378">Hydrolase</keyword>
<dbReference type="PANTHER" id="PTHR43002">
    <property type="entry name" value="GLYCOGEN DEBRANCHING ENZYME"/>
    <property type="match status" value="1"/>
</dbReference>
<dbReference type="GO" id="GO:0005980">
    <property type="term" value="P:glycogen catabolic process"/>
    <property type="evidence" value="ECO:0007669"/>
    <property type="project" value="InterPro"/>
</dbReference>
<feature type="domain" description="Glycosyl hydrolase family 13 catalytic" evidence="5">
    <location>
        <begin position="368"/>
        <end position="779"/>
    </location>
</feature>
<dbReference type="InterPro" id="IPR004193">
    <property type="entry name" value="Glyco_hydro_13_N"/>
</dbReference>
<dbReference type="Pfam" id="PF00128">
    <property type="entry name" value="Alpha-amylase"/>
    <property type="match status" value="1"/>
</dbReference>
<evidence type="ECO:0000256" key="2">
    <source>
        <dbReference type="ARBA" id="ARBA00022801"/>
    </source>
</evidence>
<dbReference type="HOGENOM" id="CLU_011725_1_0_11"/>
<dbReference type="KEGG" id="gpo:GPOL_c27370"/>
<dbReference type="InterPro" id="IPR011837">
    <property type="entry name" value="Glycogen_debranch_GlgX"/>
</dbReference>
<dbReference type="InterPro" id="IPR014756">
    <property type="entry name" value="Ig_E-set"/>
</dbReference>
<feature type="compositionally biased region" description="Basic and acidic residues" evidence="4">
    <location>
        <begin position="677"/>
        <end position="691"/>
    </location>
</feature>
<dbReference type="eggNOG" id="COG1523">
    <property type="taxonomic scope" value="Bacteria"/>
</dbReference>
<dbReference type="EC" id="3.2.1.-" evidence="6"/>
<dbReference type="AlphaFoldDB" id="H6MRV2"/>
<dbReference type="NCBIfam" id="TIGR02100">
    <property type="entry name" value="glgX_debranch"/>
    <property type="match status" value="1"/>
</dbReference>
<dbReference type="CDD" id="cd11326">
    <property type="entry name" value="AmyAc_Glg_debranch"/>
    <property type="match status" value="1"/>
</dbReference>
<gene>
    <name evidence="6" type="primary">glgX</name>
    <name evidence="6" type="ordered locus">GPOL_c27370</name>
</gene>
<dbReference type="SMART" id="SM00642">
    <property type="entry name" value="Aamy"/>
    <property type="match status" value="1"/>
</dbReference>
<protein>
    <submittedName>
        <fullName evidence="6">Glycogen operon protein GlgX</fullName>
        <ecNumber evidence="6">3.2.1.-</ecNumber>
    </submittedName>
</protein>
<accession>H6MRV2</accession>
<dbReference type="InterPro" id="IPR017853">
    <property type="entry name" value="GH"/>
</dbReference>
<feature type="region of interest" description="Disordered" evidence="4">
    <location>
        <begin position="183"/>
        <end position="335"/>
    </location>
</feature>
<feature type="compositionally biased region" description="Pro residues" evidence="4">
    <location>
        <begin position="317"/>
        <end position="329"/>
    </location>
</feature>
<feature type="compositionally biased region" description="Low complexity" evidence="4">
    <location>
        <begin position="18"/>
        <end position="41"/>
    </location>
</feature>
<dbReference type="SUPFAM" id="SSF51011">
    <property type="entry name" value="Glycosyl hydrolase domain"/>
    <property type="match status" value="1"/>
</dbReference>
<feature type="region of interest" description="Disordered" evidence="4">
    <location>
        <begin position="677"/>
        <end position="705"/>
    </location>
</feature>
<dbReference type="Gene3D" id="2.60.40.1180">
    <property type="entry name" value="Golgi alpha-mannosidase II"/>
    <property type="match status" value="1"/>
</dbReference>
<dbReference type="SUPFAM" id="SSF81296">
    <property type="entry name" value="E set domains"/>
    <property type="match status" value="1"/>
</dbReference>
<dbReference type="EMBL" id="CP003119">
    <property type="protein sequence ID" value="AFA73758.1"/>
    <property type="molecule type" value="Genomic_DNA"/>
</dbReference>
<comment type="similarity">
    <text evidence="1">Belongs to the glycosyl hydrolase 13 family.</text>
</comment>
<dbReference type="Gene3D" id="3.20.20.80">
    <property type="entry name" value="Glycosidases"/>
    <property type="match status" value="1"/>
</dbReference>
<dbReference type="InterPro" id="IPR044505">
    <property type="entry name" value="GlgX_Isoamylase_N_E_set"/>
</dbReference>
<dbReference type="STRING" id="1112204.GPOL_c27370"/>
<proteinExistence type="inferred from homology"/>
<name>H6MRV2_GORPV</name>
<evidence type="ECO:0000256" key="3">
    <source>
        <dbReference type="ARBA" id="ARBA00023295"/>
    </source>
</evidence>